<keyword evidence="3" id="KW-1185">Reference proteome</keyword>
<organism evidence="2 3">
    <name type="scientific">Flemingia macrophylla</name>
    <dbReference type="NCBI Taxonomy" id="520843"/>
    <lineage>
        <taxon>Eukaryota</taxon>
        <taxon>Viridiplantae</taxon>
        <taxon>Streptophyta</taxon>
        <taxon>Embryophyta</taxon>
        <taxon>Tracheophyta</taxon>
        <taxon>Spermatophyta</taxon>
        <taxon>Magnoliopsida</taxon>
        <taxon>eudicotyledons</taxon>
        <taxon>Gunneridae</taxon>
        <taxon>Pentapetalae</taxon>
        <taxon>rosids</taxon>
        <taxon>fabids</taxon>
        <taxon>Fabales</taxon>
        <taxon>Fabaceae</taxon>
        <taxon>Papilionoideae</taxon>
        <taxon>50 kb inversion clade</taxon>
        <taxon>NPAAA clade</taxon>
        <taxon>indigoferoid/millettioid clade</taxon>
        <taxon>Phaseoleae</taxon>
        <taxon>Flemingia</taxon>
    </lineage>
</organism>
<comment type="caution">
    <text evidence="2">The sequence shown here is derived from an EMBL/GenBank/DDBJ whole genome shotgun (WGS) entry which is preliminary data.</text>
</comment>
<name>A0ABD1LVW6_9FABA</name>
<evidence type="ECO:0000313" key="3">
    <source>
        <dbReference type="Proteomes" id="UP001603857"/>
    </source>
</evidence>
<gene>
    <name evidence="2" type="ORF">Fmac_021086</name>
</gene>
<accession>A0ABD1LVW6</accession>
<dbReference type="Pfam" id="PF01535">
    <property type="entry name" value="PPR"/>
    <property type="match status" value="1"/>
</dbReference>
<evidence type="ECO:0008006" key="4">
    <source>
        <dbReference type="Google" id="ProtNLM"/>
    </source>
</evidence>
<dbReference type="InterPro" id="IPR046960">
    <property type="entry name" value="PPR_At4g14850-like_plant"/>
</dbReference>
<protein>
    <recommendedName>
        <fullName evidence="4">Pentatricopeptide repeat-containing protein</fullName>
    </recommendedName>
</protein>
<proteinExistence type="predicted"/>
<dbReference type="AlphaFoldDB" id="A0ABD1LVW6"/>
<dbReference type="Gene3D" id="1.25.40.10">
    <property type="entry name" value="Tetratricopeptide repeat domain"/>
    <property type="match status" value="1"/>
</dbReference>
<dbReference type="PANTHER" id="PTHR24015">
    <property type="entry name" value="OS07G0578800 PROTEIN-RELATED"/>
    <property type="match status" value="1"/>
</dbReference>
<dbReference type="InterPro" id="IPR011990">
    <property type="entry name" value="TPR-like_helical_dom_sf"/>
</dbReference>
<dbReference type="EMBL" id="JBGMDY010000007">
    <property type="protein sequence ID" value="KAL2327659.1"/>
    <property type="molecule type" value="Genomic_DNA"/>
</dbReference>
<dbReference type="PANTHER" id="PTHR24015:SF898">
    <property type="entry name" value="OS07G0436600 PROTEIN"/>
    <property type="match status" value="1"/>
</dbReference>
<keyword evidence="1" id="KW-0677">Repeat</keyword>
<evidence type="ECO:0000256" key="1">
    <source>
        <dbReference type="ARBA" id="ARBA00022737"/>
    </source>
</evidence>
<sequence length="126" mass="14333">MDDLLVLTFSYGTQRLLDLDSLCSKNSDVHLESSLIDMYSRSTKVVLRRKVFDQMKNKNVYVWMTMVNGYIHNEALKDALVLLCEMQMKDRIRPNKVSLVSVLPSCGLLAGLIGGKQAHDLLLKWS</sequence>
<evidence type="ECO:0000313" key="2">
    <source>
        <dbReference type="EMBL" id="KAL2327659.1"/>
    </source>
</evidence>
<dbReference type="InterPro" id="IPR002885">
    <property type="entry name" value="PPR_rpt"/>
</dbReference>
<dbReference type="Proteomes" id="UP001603857">
    <property type="component" value="Unassembled WGS sequence"/>
</dbReference>
<reference evidence="2 3" key="1">
    <citation type="submission" date="2024-08" db="EMBL/GenBank/DDBJ databases">
        <title>Insights into the chromosomal genome structure of Flemingia macrophylla.</title>
        <authorList>
            <person name="Ding Y."/>
            <person name="Zhao Y."/>
            <person name="Bi W."/>
            <person name="Wu M."/>
            <person name="Zhao G."/>
            <person name="Gong Y."/>
            <person name="Li W."/>
            <person name="Zhang P."/>
        </authorList>
    </citation>
    <scope>NUCLEOTIDE SEQUENCE [LARGE SCALE GENOMIC DNA]</scope>
    <source>
        <strain evidence="2">DYQJB</strain>
        <tissue evidence="2">Leaf</tissue>
    </source>
</reference>